<feature type="transmembrane region" description="Helical" evidence="1">
    <location>
        <begin position="96"/>
        <end position="119"/>
    </location>
</feature>
<dbReference type="eggNOG" id="ENOG502ZIFG">
    <property type="taxonomic scope" value="Bacteria"/>
</dbReference>
<dbReference type="STRING" id="487316.BEN76_14175"/>
<keyword evidence="1" id="KW-0812">Transmembrane</keyword>
<reference evidence="3" key="2">
    <citation type="submission" date="2023-09" db="EMBL/GenBank/DDBJ databases">
        <title>Acinetobacter soli.</title>
        <authorList>
            <person name="Kim B."/>
            <person name="Kim D."/>
            <person name="Park D."/>
        </authorList>
    </citation>
    <scope>NUCLEOTIDE SEQUENCE</scope>
    <source>
        <strain evidence="3">2023.05</strain>
    </source>
</reference>
<feature type="transmembrane region" description="Helical" evidence="1">
    <location>
        <begin position="59"/>
        <end position="84"/>
    </location>
</feature>
<dbReference type="EMBL" id="CP134206">
    <property type="protein sequence ID" value="WND06200.1"/>
    <property type="molecule type" value="Genomic_DNA"/>
</dbReference>
<gene>
    <name evidence="2" type="ORF">BEN76_14175</name>
    <name evidence="3" type="ORF">RHP80_03320</name>
</gene>
<dbReference type="Proteomes" id="UP001256400">
    <property type="component" value="Chromosome"/>
</dbReference>
<dbReference type="Proteomes" id="UP000185674">
    <property type="component" value="Chromosome"/>
</dbReference>
<evidence type="ECO:0000313" key="2">
    <source>
        <dbReference type="EMBL" id="APV37090.1"/>
    </source>
</evidence>
<organism evidence="2 4">
    <name type="scientific">Acinetobacter soli</name>
    <dbReference type="NCBI Taxonomy" id="487316"/>
    <lineage>
        <taxon>Bacteria</taxon>
        <taxon>Pseudomonadati</taxon>
        <taxon>Pseudomonadota</taxon>
        <taxon>Gammaproteobacteria</taxon>
        <taxon>Moraxellales</taxon>
        <taxon>Moraxellaceae</taxon>
        <taxon>Acinetobacter</taxon>
    </lineage>
</organism>
<dbReference type="AlphaFoldDB" id="A0A1P8ELI6"/>
<evidence type="ECO:0000256" key="1">
    <source>
        <dbReference type="SAM" id="Phobius"/>
    </source>
</evidence>
<evidence type="ECO:0000313" key="4">
    <source>
        <dbReference type="Proteomes" id="UP000185674"/>
    </source>
</evidence>
<keyword evidence="1" id="KW-1133">Transmembrane helix</keyword>
<evidence type="ECO:0000313" key="3">
    <source>
        <dbReference type="EMBL" id="WND06200.1"/>
    </source>
</evidence>
<reference evidence="2 4" key="1">
    <citation type="submission" date="2016-08" db="EMBL/GenBank/DDBJ databases">
        <title>Complete genome sequence of Acinetobacter baylyi strain GFJ2.</title>
        <authorList>
            <person name="Tabata M."/>
            <person name="Kuboki S."/>
            <person name="Gibu N."/>
            <person name="Kinouchi Y."/>
            <person name="Vangnai A."/>
            <person name="Kasai D."/>
            <person name="Fukuda M."/>
        </authorList>
    </citation>
    <scope>NUCLEOTIDE SEQUENCE [LARGE SCALE GENOMIC DNA]</scope>
    <source>
        <strain evidence="2 4">GFJ2</strain>
    </source>
</reference>
<dbReference type="RefSeq" id="WP_004932138.1">
    <property type="nucleotide sequence ID" value="NZ_BBNM01000010.1"/>
</dbReference>
<dbReference type="EMBL" id="CP016896">
    <property type="protein sequence ID" value="APV37090.1"/>
    <property type="molecule type" value="Genomic_DNA"/>
</dbReference>
<sequence length="128" mass="14855">MSTSDQDEIFEVLEKQRQNQLKVDRILKIVLPIVGFLLCTICANLNWQSTLGTFIMLTLAMWAVSIWRLSLWMWMLIAALYCLVDNYFSYGTLQLSFLRLQLGCMLFFIGLAGIGRPYMDRWLLSSSK</sequence>
<feature type="transmembrane region" description="Helical" evidence="1">
    <location>
        <begin position="26"/>
        <end position="47"/>
    </location>
</feature>
<keyword evidence="1" id="KW-0472">Membrane</keyword>
<protein>
    <submittedName>
        <fullName evidence="2">Uncharacterized protein</fullName>
    </submittedName>
</protein>
<dbReference type="KEGG" id="asol:BEN76_14175"/>
<accession>A0A1P8ELI6</accession>
<name>A0A1P8ELI6_9GAMM</name>
<proteinExistence type="predicted"/>